<dbReference type="InterPro" id="IPR003615">
    <property type="entry name" value="HNH_nuc"/>
</dbReference>
<protein>
    <recommendedName>
        <fullName evidence="2">TIGR02646 family protein</fullName>
    </recommendedName>
</protein>
<dbReference type="CDD" id="cd00085">
    <property type="entry name" value="HNHc"/>
    <property type="match status" value="1"/>
</dbReference>
<accession>A0A0F9VTA4</accession>
<name>A0A0F9VTA4_9ZZZZ</name>
<sequence length="275" mass="31291">MIKLERVRTKAAVPSAFRGRTPRNRVVALMKLARERLVAGEPIKVEIESKWSITKNQLLIETHNKCAYCESDITTVSYGDVEHYRPKSVYWWLAYVYDNYLASCAICNQRFKGAKFEFIGPAIAPPSVLAASTDEELKELANILIPDPLDADAVAIFEDLHRTEGPLIPNPYIDDPEPMFAWEVFEGSEEVEVVPNMAFANSDRIVDACERIYGINRPQLKRRRFQRYLFYDTLRKMLDDLPAGAPSRADAEDLLASFSKSNSEYAAMIRFLDAL</sequence>
<proteinExistence type="predicted"/>
<organism evidence="1">
    <name type="scientific">marine sediment metagenome</name>
    <dbReference type="NCBI Taxonomy" id="412755"/>
    <lineage>
        <taxon>unclassified sequences</taxon>
        <taxon>metagenomes</taxon>
        <taxon>ecological metagenomes</taxon>
    </lineage>
</organism>
<reference evidence="1" key="1">
    <citation type="journal article" date="2015" name="Nature">
        <title>Complex archaea that bridge the gap between prokaryotes and eukaryotes.</title>
        <authorList>
            <person name="Spang A."/>
            <person name="Saw J.H."/>
            <person name="Jorgensen S.L."/>
            <person name="Zaremba-Niedzwiedzka K."/>
            <person name="Martijn J."/>
            <person name="Lind A.E."/>
            <person name="van Eijk R."/>
            <person name="Schleper C."/>
            <person name="Guy L."/>
            <person name="Ettema T.J."/>
        </authorList>
    </citation>
    <scope>NUCLEOTIDE SEQUENCE</scope>
</reference>
<comment type="caution">
    <text evidence="1">The sequence shown here is derived from an EMBL/GenBank/DDBJ whole genome shotgun (WGS) entry which is preliminary data.</text>
</comment>
<evidence type="ECO:0008006" key="2">
    <source>
        <dbReference type="Google" id="ProtNLM"/>
    </source>
</evidence>
<dbReference type="Gene3D" id="1.10.30.50">
    <property type="match status" value="1"/>
</dbReference>
<evidence type="ECO:0000313" key="1">
    <source>
        <dbReference type="EMBL" id="KKO08326.1"/>
    </source>
</evidence>
<gene>
    <name evidence="1" type="ORF">LCGC14_0042640</name>
</gene>
<dbReference type="AlphaFoldDB" id="A0A0F9VTA4"/>
<dbReference type="EMBL" id="LAZR01000009">
    <property type="protein sequence ID" value="KKO08326.1"/>
    <property type="molecule type" value="Genomic_DNA"/>
</dbReference>